<dbReference type="InterPro" id="IPR001098">
    <property type="entry name" value="DNA-dir_DNA_pol_A_palm_dom"/>
</dbReference>
<comment type="catalytic activity">
    <reaction evidence="9">
        <text>DNA(n) + a 2'-deoxyribonucleoside 5'-triphosphate = DNA(n+1) + diphosphate</text>
        <dbReference type="Rhea" id="RHEA:22508"/>
        <dbReference type="Rhea" id="RHEA-COMP:17339"/>
        <dbReference type="Rhea" id="RHEA-COMP:17340"/>
        <dbReference type="ChEBI" id="CHEBI:33019"/>
        <dbReference type="ChEBI" id="CHEBI:61560"/>
        <dbReference type="ChEBI" id="CHEBI:173112"/>
        <dbReference type="EC" id="2.7.7.7"/>
    </reaction>
</comment>
<keyword evidence="5 12" id="KW-0548">Nucleotidyltransferase</keyword>
<name>A0A075UW75_9PSEU</name>
<evidence type="ECO:0000256" key="3">
    <source>
        <dbReference type="ARBA" id="ARBA00020311"/>
    </source>
</evidence>
<evidence type="ECO:0000256" key="4">
    <source>
        <dbReference type="ARBA" id="ARBA00022679"/>
    </source>
</evidence>
<evidence type="ECO:0000256" key="9">
    <source>
        <dbReference type="ARBA" id="ARBA00049244"/>
    </source>
</evidence>
<evidence type="ECO:0000256" key="1">
    <source>
        <dbReference type="ARBA" id="ARBA00007705"/>
    </source>
</evidence>
<organism evidence="12 13">
    <name type="scientific">Amycolatopsis japonica</name>
    <dbReference type="NCBI Taxonomy" id="208439"/>
    <lineage>
        <taxon>Bacteria</taxon>
        <taxon>Bacillati</taxon>
        <taxon>Actinomycetota</taxon>
        <taxon>Actinomycetes</taxon>
        <taxon>Pseudonocardiales</taxon>
        <taxon>Pseudonocardiaceae</taxon>
        <taxon>Amycolatopsis</taxon>
        <taxon>Amycolatopsis japonica group</taxon>
    </lineage>
</organism>
<dbReference type="InterPro" id="IPR036397">
    <property type="entry name" value="RNaseH_sf"/>
</dbReference>
<dbReference type="PROSITE" id="PS00447">
    <property type="entry name" value="DNA_POLYMERASE_A"/>
    <property type="match status" value="1"/>
</dbReference>
<sequence length="629" mass="70851">MRVHRHQVAGEQVTIRSVENELDLDQFRDFVRRNLRGLAFDTETTGLNIYGRDFGLRLAQFGTPVEAFTVPVEFGGQFKEDVRRALLGLEKLYVQNGGFDLQVSERKLGIPMEVLWRKTTDTKIPAHLVDPRGREEGGIGHKLEELTAHYIDRVVADEVKGSMARLAKEMKCKKDEVWRRVDIDNPTYQLYGGMDTILAARLAKKVLPLVPVSARNLLPFEHEVAEICSYMERTGFLLDVEYTKRLSERFHEEEEKYSRRAAKLGCENVNSTEQVADVLESRGVRITGRTPKGKRQVDKNLLNRLVKEGDEFATAVVEAKKARKWRTTWVDTFLSTVDENDRCHASINSLRARTARMSITGIPAQTLPSKDWMIRRCFVADPGHLIGSIDYKAQELRVLAARSGDPTMIRAFNLPDDDEGSDLHILTARAAFGAHITKAHKERGYAKVVNFGRVYGGGVDVVMDQTGLDRETATRVVEGFDSAYPKVKVYSKELAQEARRNGYITTMTGRRLPVDAHRAYAALNYDIQSSSRDVTCRGLVKLHRAGFTPYLRLPVHDEVVGSFPAKKAEWGVRRVGDLMSEQMGPVFIGTDPTVTGKSWGHEYMKTDDAKPDLELIARADKEIAAAGLW</sequence>
<dbReference type="GO" id="GO:0003677">
    <property type="term" value="F:DNA binding"/>
    <property type="evidence" value="ECO:0007669"/>
    <property type="project" value="UniProtKB-KW"/>
</dbReference>
<dbReference type="Pfam" id="PF00476">
    <property type="entry name" value="DNA_pol_A"/>
    <property type="match status" value="1"/>
</dbReference>
<keyword evidence="8" id="KW-0238">DNA-binding</keyword>
<dbReference type="InterPro" id="IPR002298">
    <property type="entry name" value="DNA_polymerase_A"/>
</dbReference>
<protein>
    <recommendedName>
        <fullName evidence="3">DNA polymerase I</fullName>
        <ecNumber evidence="2">2.7.7.7</ecNumber>
    </recommendedName>
</protein>
<dbReference type="GO" id="GO:0006261">
    <property type="term" value="P:DNA-templated DNA replication"/>
    <property type="evidence" value="ECO:0007669"/>
    <property type="project" value="InterPro"/>
</dbReference>
<dbReference type="GO" id="GO:0008408">
    <property type="term" value="F:3'-5' exonuclease activity"/>
    <property type="evidence" value="ECO:0007669"/>
    <property type="project" value="InterPro"/>
</dbReference>
<comment type="similarity">
    <text evidence="1">Belongs to the DNA polymerase type-A family.</text>
</comment>
<dbReference type="Proteomes" id="UP000028492">
    <property type="component" value="Chromosome"/>
</dbReference>
<evidence type="ECO:0000256" key="2">
    <source>
        <dbReference type="ARBA" id="ARBA00012417"/>
    </source>
</evidence>
<dbReference type="InterPro" id="IPR019760">
    <property type="entry name" value="DNA-dir_DNA_pol_A_CS"/>
</dbReference>
<dbReference type="PANTHER" id="PTHR10133">
    <property type="entry name" value="DNA POLYMERASE I"/>
    <property type="match status" value="1"/>
</dbReference>
<dbReference type="SUPFAM" id="SSF56672">
    <property type="entry name" value="DNA/RNA polymerases"/>
    <property type="match status" value="1"/>
</dbReference>
<dbReference type="InterPro" id="IPR043502">
    <property type="entry name" value="DNA/RNA_pol_sf"/>
</dbReference>
<dbReference type="KEGG" id="aja:AJAP_27890"/>
<dbReference type="Pfam" id="PF01612">
    <property type="entry name" value="DNA_pol_A_exo1"/>
    <property type="match status" value="1"/>
</dbReference>
<dbReference type="PRINTS" id="PR00868">
    <property type="entry name" value="DNAPOLI"/>
</dbReference>
<keyword evidence="6" id="KW-0235">DNA replication</keyword>
<dbReference type="InterPro" id="IPR012337">
    <property type="entry name" value="RNaseH-like_sf"/>
</dbReference>
<evidence type="ECO:0000259" key="11">
    <source>
        <dbReference type="SMART" id="SM00482"/>
    </source>
</evidence>
<dbReference type="EC" id="2.7.7.7" evidence="2"/>
<dbReference type="PANTHER" id="PTHR10133:SF27">
    <property type="entry name" value="DNA POLYMERASE NU"/>
    <property type="match status" value="1"/>
</dbReference>
<keyword evidence="13" id="KW-1185">Reference proteome</keyword>
<keyword evidence="4 12" id="KW-0808">Transferase</keyword>
<reference evidence="12 13" key="1">
    <citation type="journal article" date="2014" name="J. Biotechnol.">
        <title>Complete genome sequence of the actinobacterium Amycolatopsis japonica MG417-CF17(T) (=DSM 44213T) producing (S,S)-N,N'-ethylenediaminedisuccinic acid.</title>
        <authorList>
            <person name="Stegmann E."/>
            <person name="Albersmeier A."/>
            <person name="Spohn M."/>
            <person name="Gert H."/>
            <person name="Weber T."/>
            <person name="Wohlleben W."/>
            <person name="Kalinowski J."/>
            <person name="Ruckert C."/>
        </authorList>
    </citation>
    <scope>NUCLEOTIDE SEQUENCE [LARGE SCALE GENOMIC DNA]</scope>
    <source>
        <strain evidence="13">MG417-CF17 (DSM 44213)</strain>
    </source>
</reference>
<evidence type="ECO:0000256" key="5">
    <source>
        <dbReference type="ARBA" id="ARBA00022695"/>
    </source>
</evidence>
<evidence type="ECO:0000313" key="13">
    <source>
        <dbReference type="Proteomes" id="UP000028492"/>
    </source>
</evidence>
<dbReference type="Gene3D" id="1.20.1060.10">
    <property type="entry name" value="Taq DNA Polymerase, Chain T, domain 4"/>
    <property type="match status" value="1"/>
</dbReference>
<dbReference type="Gene3D" id="3.30.420.10">
    <property type="entry name" value="Ribonuclease H-like superfamily/Ribonuclease H"/>
    <property type="match status" value="1"/>
</dbReference>
<dbReference type="HOGENOM" id="CLU_437999_0_0_11"/>
<proteinExistence type="inferred from homology"/>
<evidence type="ECO:0000256" key="7">
    <source>
        <dbReference type="ARBA" id="ARBA00022932"/>
    </source>
</evidence>
<accession>A0A075UW75</accession>
<dbReference type="Gene3D" id="1.10.150.20">
    <property type="entry name" value="5' to 3' exonuclease, C-terminal subdomain"/>
    <property type="match status" value="1"/>
</dbReference>
<dbReference type="SMART" id="SM00482">
    <property type="entry name" value="POLAc"/>
    <property type="match status" value="1"/>
</dbReference>
<dbReference type="SMART" id="SM00474">
    <property type="entry name" value="35EXOc"/>
    <property type="match status" value="1"/>
</dbReference>
<evidence type="ECO:0000259" key="10">
    <source>
        <dbReference type="SMART" id="SM00474"/>
    </source>
</evidence>
<dbReference type="GO" id="GO:0006302">
    <property type="term" value="P:double-strand break repair"/>
    <property type="evidence" value="ECO:0007669"/>
    <property type="project" value="TreeGrafter"/>
</dbReference>
<dbReference type="STRING" id="208439.AJAP_27890"/>
<keyword evidence="7" id="KW-0239">DNA-directed DNA polymerase</keyword>
<dbReference type="InterPro" id="IPR002562">
    <property type="entry name" value="3'-5'_exonuclease_dom"/>
</dbReference>
<evidence type="ECO:0000256" key="8">
    <source>
        <dbReference type="ARBA" id="ARBA00023125"/>
    </source>
</evidence>
<evidence type="ECO:0000313" key="12">
    <source>
        <dbReference type="EMBL" id="AIG78422.1"/>
    </source>
</evidence>
<dbReference type="Gene3D" id="3.30.70.370">
    <property type="match status" value="1"/>
</dbReference>
<feature type="domain" description="3'-5' exonuclease" evidence="10">
    <location>
        <begin position="15"/>
        <end position="211"/>
    </location>
</feature>
<dbReference type="RefSeq" id="WP_063777817.1">
    <property type="nucleotide sequence ID" value="NZ_CP008953.1"/>
</dbReference>
<dbReference type="eggNOG" id="COG0749">
    <property type="taxonomic scope" value="Bacteria"/>
</dbReference>
<gene>
    <name evidence="12" type="ORF">AJAP_27890</name>
</gene>
<dbReference type="EMBL" id="CP008953">
    <property type="protein sequence ID" value="AIG78422.1"/>
    <property type="molecule type" value="Genomic_DNA"/>
</dbReference>
<dbReference type="GO" id="GO:0003887">
    <property type="term" value="F:DNA-directed DNA polymerase activity"/>
    <property type="evidence" value="ECO:0007669"/>
    <property type="project" value="UniProtKB-KW"/>
</dbReference>
<dbReference type="AlphaFoldDB" id="A0A075UW75"/>
<dbReference type="SUPFAM" id="SSF53098">
    <property type="entry name" value="Ribonuclease H-like"/>
    <property type="match status" value="1"/>
</dbReference>
<feature type="domain" description="DNA-directed DNA polymerase family A palm" evidence="11">
    <location>
        <begin position="371"/>
        <end position="567"/>
    </location>
</feature>
<evidence type="ECO:0000256" key="6">
    <source>
        <dbReference type="ARBA" id="ARBA00022705"/>
    </source>
</evidence>